<gene>
    <name evidence="2" type="ORF">HHL08_22010</name>
</gene>
<evidence type="ECO:0000313" key="2">
    <source>
        <dbReference type="EMBL" id="NML12775.1"/>
    </source>
</evidence>
<accession>A0A7X9ZU20</accession>
<evidence type="ECO:0000313" key="3">
    <source>
        <dbReference type="Proteomes" id="UP000519023"/>
    </source>
</evidence>
<keyword evidence="3" id="KW-1185">Reference proteome</keyword>
<dbReference type="Proteomes" id="UP000519023">
    <property type="component" value="Unassembled WGS sequence"/>
</dbReference>
<dbReference type="AlphaFoldDB" id="A0A7X9ZU20"/>
<dbReference type="RefSeq" id="WP_169575118.1">
    <property type="nucleotide sequence ID" value="NZ_JABBFV010000026.1"/>
</dbReference>
<feature type="region of interest" description="Disordered" evidence="1">
    <location>
        <begin position="185"/>
        <end position="204"/>
    </location>
</feature>
<dbReference type="EMBL" id="JABBFV010000026">
    <property type="protein sequence ID" value="NML12775.1"/>
    <property type="molecule type" value="Genomic_DNA"/>
</dbReference>
<organism evidence="2 3">
    <name type="scientific">Sphingobium psychrophilum</name>
    <dbReference type="NCBI Taxonomy" id="2728834"/>
    <lineage>
        <taxon>Bacteria</taxon>
        <taxon>Pseudomonadati</taxon>
        <taxon>Pseudomonadota</taxon>
        <taxon>Alphaproteobacteria</taxon>
        <taxon>Sphingomonadales</taxon>
        <taxon>Sphingomonadaceae</taxon>
        <taxon>Sphingobium</taxon>
    </lineage>
</organism>
<comment type="caution">
    <text evidence="2">The sequence shown here is derived from an EMBL/GenBank/DDBJ whole genome shotgun (WGS) entry which is preliminary data.</text>
</comment>
<sequence length="204" mass="23207">MNHFVPVRSQHALSSMPPTSLISSTNDNSALTDLCETYGAEPVKLRRTREGRDLSRVRYRRAEEFMTFLVPEVPLDWPDFLYSAGIVVQLGLSSHLLDVGFPDDWCARHVGLHVDRSLAYANVTGFGCECTETIRLMQILAPYWKWNRRHLTDGVYSDGSFKADQVRALVRALMDHVCRVTGHRHRPIMKSQHSPSARRAFEGP</sequence>
<name>A0A7X9ZU20_9SPHN</name>
<protein>
    <submittedName>
        <fullName evidence="2">Uncharacterized protein</fullName>
    </submittedName>
</protein>
<evidence type="ECO:0000256" key="1">
    <source>
        <dbReference type="SAM" id="MobiDB-lite"/>
    </source>
</evidence>
<proteinExistence type="predicted"/>
<reference evidence="2 3" key="1">
    <citation type="submission" date="2020-04" db="EMBL/GenBank/DDBJ databases">
        <title>Sphingobium sp. AR-3-1 isolated from Arctic soil.</title>
        <authorList>
            <person name="Dahal R.H."/>
            <person name="Chaudhary D.K."/>
        </authorList>
    </citation>
    <scope>NUCLEOTIDE SEQUENCE [LARGE SCALE GENOMIC DNA]</scope>
    <source>
        <strain evidence="2 3">AR-3-1</strain>
    </source>
</reference>